<dbReference type="PANTHER" id="PTHR12419:SF4">
    <property type="entry name" value="OTU DOMAIN-CONTAINING PROTEIN 5"/>
    <property type="match status" value="1"/>
</dbReference>
<dbReference type="SUPFAM" id="SSF54001">
    <property type="entry name" value="Cysteine proteinases"/>
    <property type="match status" value="1"/>
</dbReference>
<dbReference type="GO" id="GO:0016579">
    <property type="term" value="P:protein deubiquitination"/>
    <property type="evidence" value="ECO:0007669"/>
    <property type="project" value="TreeGrafter"/>
</dbReference>
<evidence type="ECO:0000256" key="2">
    <source>
        <dbReference type="ARBA" id="ARBA00010407"/>
    </source>
</evidence>
<dbReference type="GO" id="GO:0004843">
    <property type="term" value="F:cysteine-type deubiquitinase activity"/>
    <property type="evidence" value="ECO:0007669"/>
    <property type="project" value="UniProtKB-EC"/>
</dbReference>
<dbReference type="EMBL" id="KK583329">
    <property type="protein sequence ID" value="KDO19919.1"/>
    <property type="molecule type" value="Genomic_DNA"/>
</dbReference>
<dbReference type="GO" id="GO:0006508">
    <property type="term" value="P:proteolysis"/>
    <property type="evidence" value="ECO:0007669"/>
    <property type="project" value="UniProtKB-KW"/>
</dbReference>
<dbReference type="GO" id="GO:0061578">
    <property type="term" value="F:K63-linked deubiquitinase activity"/>
    <property type="evidence" value="ECO:0007669"/>
    <property type="project" value="TreeGrafter"/>
</dbReference>
<dbReference type="Gene3D" id="3.90.70.80">
    <property type="match status" value="1"/>
</dbReference>
<dbReference type="AlphaFoldDB" id="A0A067BN43"/>
<organism evidence="8 9">
    <name type="scientific">Saprolegnia parasitica (strain CBS 223.65)</name>
    <dbReference type="NCBI Taxonomy" id="695850"/>
    <lineage>
        <taxon>Eukaryota</taxon>
        <taxon>Sar</taxon>
        <taxon>Stramenopiles</taxon>
        <taxon>Oomycota</taxon>
        <taxon>Saprolegniomycetes</taxon>
        <taxon>Saprolegniales</taxon>
        <taxon>Saprolegniaceae</taxon>
        <taxon>Saprolegnia</taxon>
    </lineage>
</organism>
<comment type="catalytic activity">
    <reaction evidence="1">
        <text>Thiol-dependent hydrolysis of ester, thioester, amide, peptide and isopeptide bonds formed by the C-terminal Gly of ubiquitin (a 76-residue protein attached to proteins as an intracellular targeting signal).</text>
        <dbReference type="EC" id="3.4.19.12"/>
    </reaction>
</comment>
<evidence type="ECO:0000256" key="3">
    <source>
        <dbReference type="ARBA" id="ARBA00012759"/>
    </source>
</evidence>
<gene>
    <name evidence="8" type="ORF">SPRG_14827</name>
</gene>
<dbReference type="InterPro" id="IPR038765">
    <property type="entry name" value="Papain-like_cys_pep_sf"/>
</dbReference>
<comment type="similarity">
    <text evidence="2">Belongs to the peptidase C85 family.</text>
</comment>
<feature type="domain" description="OTU" evidence="7">
    <location>
        <begin position="185"/>
        <end position="315"/>
    </location>
</feature>
<dbReference type="STRING" id="695850.A0A067BN43"/>
<proteinExistence type="inferred from homology"/>
<sequence>MVLYINDDDDRNGAADVDMGEPVEGMADWRRQLHAHDSIDVQNVFGTWCAAMLLEATSSSVRVRFHNMNPAWDAWYPKHSRCLAPSSTKASNDALPFTPAQTVDLFLHTEWKTASVLRVRTDEVFVRVAGQERWVPFQPSWLAPHGCHTAAPVSSEHIMIQHTRRAVTTGSSFDTYCAALSQHELDLVQVPGDGNCLFRAISHQVYGDDQHHAVVRASCMDYMEAAKAYFEPFVVGDMPAFLRYVAHKRAQGVWGDDPELQALCELYDRPLYVFVHDPRVGASVLRTFHEASTNPRPPMRVSFYGGGHYDSVVHRRSHTLHLLRDPPGTYEALRLADMQRHMSEESDALERSRLEFHGQSSLEDAFAASVAAYEAQVASTVEASELATVQAESERDALQASLLSSAQAESEHDLLQQALQASLQDAPAALKRDEDDDDEALLAVALQASLDPTASLDPYDEALRRALTESTPNYADDDDDALQLAIQQSLL</sequence>
<evidence type="ECO:0000313" key="8">
    <source>
        <dbReference type="EMBL" id="KDO19919.1"/>
    </source>
</evidence>
<dbReference type="Pfam" id="PF02338">
    <property type="entry name" value="OTU"/>
    <property type="match status" value="1"/>
</dbReference>
<dbReference type="EC" id="3.4.19.12" evidence="3"/>
<dbReference type="PROSITE" id="PS50802">
    <property type="entry name" value="OTU"/>
    <property type="match status" value="1"/>
</dbReference>
<accession>A0A067BN43</accession>
<keyword evidence="4" id="KW-0645">Protease</keyword>
<dbReference type="CDD" id="cd22752">
    <property type="entry name" value="OTU_OTUD5-like"/>
    <property type="match status" value="1"/>
</dbReference>
<dbReference type="GeneID" id="24136612"/>
<dbReference type="VEuPathDB" id="FungiDB:SPRG_14827"/>
<keyword evidence="9" id="KW-1185">Reference proteome</keyword>
<evidence type="ECO:0000256" key="1">
    <source>
        <dbReference type="ARBA" id="ARBA00000707"/>
    </source>
</evidence>
<evidence type="ECO:0000256" key="5">
    <source>
        <dbReference type="ARBA" id="ARBA00022786"/>
    </source>
</evidence>
<dbReference type="PANTHER" id="PTHR12419">
    <property type="entry name" value="OTU DOMAIN CONTAINING PROTEIN"/>
    <property type="match status" value="1"/>
</dbReference>
<keyword evidence="6" id="KW-0378">Hydrolase</keyword>
<dbReference type="Proteomes" id="UP000030745">
    <property type="component" value="Unassembled WGS sequence"/>
</dbReference>
<protein>
    <recommendedName>
        <fullName evidence="3">ubiquitinyl hydrolase 1</fullName>
        <ecNumber evidence="3">3.4.19.12</ecNumber>
    </recommendedName>
</protein>
<name>A0A067BN43_SAPPC</name>
<dbReference type="InterPro" id="IPR050704">
    <property type="entry name" value="Peptidase_C85-like"/>
</dbReference>
<keyword evidence="5" id="KW-0833">Ubl conjugation pathway</keyword>
<reference evidence="8 9" key="1">
    <citation type="journal article" date="2013" name="PLoS Genet.">
        <title>Distinctive expansion of potential virulence genes in the genome of the oomycete fish pathogen Saprolegnia parasitica.</title>
        <authorList>
            <person name="Jiang R.H."/>
            <person name="de Bruijn I."/>
            <person name="Haas B.J."/>
            <person name="Belmonte R."/>
            <person name="Lobach L."/>
            <person name="Christie J."/>
            <person name="van den Ackerveken G."/>
            <person name="Bottin A."/>
            <person name="Bulone V."/>
            <person name="Diaz-Moreno S.M."/>
            <person name="Dumas B."/>
            <person name="Fan L."/>
            <person name="Gaulin E."/>
            <person name="Govers F."/>
            <person name="Grenville-Briggs L.J."/>
            <person name="Horner N.R."/>
            <person name="Levin J.Z."/>
            <person name="Mammella M."/>
            <person name="Meijer H.J."/>
            <person name="Morris P."/>
            <person name="Nusbaum C."/>
            <person name="Oome S."/>
            <person name="Phillips A.J."/>
            <person name="van Rooyen D."/>
            <person name="Rzeszutek E."/>
            <person name="Saraiva M."/>
            <person name="Secombes C.J."/>
            <person name="Seidl M.F."/>
            <person name="Snel B."/>
            <person name="Stassen J.H."/>
            <person name="Sykes S."/>
            <person name="Tripathy S."/>
            <person name="van den Berg H."/>
            <person name="Vega-Arreguin J.C."/>
            <person name="Wawra S."/>
            <person name="Young S.K."/>
            <person name="Zeng Q."/>
            <person name="Dieguez-Uribeondo J."/>
            <person name="Russ C."/>
            <person name="Tyler B.M."/>
            <person name="van West P."/>
        </authorList>
    </citation>
    <scope>NUCLEOTIDE SEQUENCE [LARGE SCALE GENOMIC DNA]</scope>
    <source>
        <strain evidence="8 9">CBS 223.65</strain>
    </source>
</reference>
<evidence type="ECO:0000259" key="7">
    <source>
        <dbReference type="PROSITE" id="PS50802"/>
    </source>
</evidence>
<evidence type="ECO:0000256" key="4">
    <source>
        <dbReference type="ARBA" id="ARBA00022670"/>
    </source>
</evidence>
<dbReference type="InterPro" id="IPR003323">
    <property type="entry name" value="OTU_dom"/>
</dbReference>
<dbReference type="OrthoDB" id="415023at2759"/>
<dbReference type="KEGG" id="spar:SPRG_14827"/>
<evidence type="ECO:0000256" key="6">
    <source>
        <dbReference type="ARBA" id="ARBA00022801"/>
    </source>
</evidence>
<evidence type="ECO:0000313" key="9">
    <source>
        <dbReference type="Proteomes" id="UP000030745"/>
    </source>
</evidence>
<dbReference type="RefSeq" id="XP_012209359.1">
    <property type="nucleotide sequence ID" value="XM_012353969.1"/>
</dbReference>